<comment type="caution">
    <text evidence="8">The sequence shown here is derived from an EMBL/GenBank/DDBJ whole genome shotgun (WGS) entry which is preliminary data.</text>
</comment>
<evidence type="ECO:0000313" key="9">
    <source>
        <dbReference type="Proteomes" id="UP001201812"/>
    </source>
</evidence>
<dbReference type="CDD" id="cd14978">
    <property type="entry name" value="7tmA_FMRFamide_R-like"/>
    <property type="match status" value="1"/>
</dbReference>
<proteinExistence type="predicted"/>
<dbReference type="Pfam" id="PF00001">
    <property type="entry name" value="7tm_1"/>
    <property type="match status" value="1"/>
</dbReference>
<dbReference type="GO" id="GO:0016020">
    <property type="term" value="C:membrane"/>
    <property type="evidence" value="ECO:0007669"/>
    <property type="project" value="UniProtKB-SubCell"/>
</dbReference>
<feature type="domain" description="G-protein coupled receptors family 1 profile" evidence="7">
    <location>
        <begin position="108"/>
        <end position="372"/>
    </location>
</feature>
<keyword evidence="3 6" id="KW-1133">Transmembrane helix</keyword>
<dbReference type="AlphaFoldDB" id="A0AAD4MJ76"/>
<feature type="transmembrane region" description="Helical" evidence="6">
    <location>
        <begin position="271"/>
        <end position="295"/>
    </location>
</feature>
<keyword evidence="4 6" id="KW-0472">Membrane</keyword>
<evidence type="ECO:0000256" key="1">
    <source>
        <dbReference type="ARBA" id="ARBA00004370"/>
    </source>
</evidence>
<dbReference type="EMBL" id="JAKKPZ010000404">
    <property type="protein sequence ID" value="KAI1695430.1"/>
    <property type="molecule type" value="Genomic_DNA"/>
</dbReference>
<accession>A0AAD4MJ76</accession>
<evidence type="ECO:0000256" key="4">
    <source>
        <dbReference type="ARBA" id="ARBA00023136"/>
    </source>
</evidence>
<dbReference type="PRINTS" id="PR00237">
    <property type="entry name" value="GPCRRHODOPSN"/>
</dbReference>
<evidence type="ECO:0000259" key="7">
    <source>
        <dbReference type="PROSITE" id="PS50262"/>
    </source>
</evidence>
<evidence type="ECO:0000256" key="2">
    <source>
        <dbReference type="ARBA" id="ARBA00022692"/>
    </source>
</evidence>
<protein>
    <submittedName>
        <fullName evidence="8">Serpentine type 7TM GPCR chemoreceptor srw domain-containing protein</fullName>
    </submittedName>
</protein>
<dbReference type="PROSITE" id="PS50262">
    <property type="entry name" value="G_PROTEIN_RECEP_F1_2"/>
    <property type="match status" value="1"/>
</dbReference>
<evidence type="ECO:0000256" key="3">
    <source>
        <dbReference type="ARBA" id="ARBA00022989"/>
    </source>
</evidence>
<organism evidence="8 9">
    <name type="scientific">Ditylenchus destructor</name>
    <dbReference type="NCBI Taxonomy" id="166010"/>
    <lineage>
        <taxon>Eukaryota</taxon>
        <taxon>Metazoa</taxon>
        <taxon>Ecdysozoa</taxon>
        <taxon>Nematoda</taxon>
        <taxon>Chromadorea</taxon>
        <taxon>Rhabditida</taxon>
        <taxon>Tylenchina</taxon>
        <taxon>Tylenchomorpha</taxon>
        <taxon>Sphaerularioidea</taxon>
        <taxon>Anguinidae</taxon>
        <taxon>Anguininae</taxon>
        <taxon>Ditylenchus</taxon>
    </lineage>
</organism>
<feature type="region of interest" description="Disordered" evidence="5">
    <location>
        <begin position="414"/>
        <end position="440"/>
    </location>
</feature>
<feature type="compositionally biased region" description="Low complexity" evidence="5">
    <location>
        <begin position="499"/>
        <end position="512"/>
    </location>
</feature>
<sequence>MTDLYDVSVDEASTYELQPTQFPINCTVAAKLENLTGPVILGEWHSTLVNVEYLYENGIVNWPNFTNCLPHCGICGSTASENDFTYTVYNLLVIGTLLPFISLCGFVGNGLSAFVYSRPGMRGTSINLYLCALGCSDIAVIFTAIFLFFFDSIKRYSIAISVLFGHSSPIIYPAGMIAQTCSVYFTLVAGIDCFIQVCIPNGPLKRCFSDKRCVRMAIVTVLAFSLLYNAPHFFEAILLDCWHMEFQSQSVEVCPAPFRFNPTYMTLYYKYMYSIFLAVGPLFVLIVLNSCIIVFTMLKSDNKGDGEDGSEGDDNFALILVVLLFISCNTVALLINVFENKLSALLAWRINYIIDISNLLVVFNSSFNFVIYYNFSKSFRLTFLEYFCAKKSSFSTYSTSALLPTPMIVSINESGNGNSTPKQIPGKLPKPNSNTTLPPALRDAIQGSEANDVKTPLMSPANCAKSKTFGSNLPAGKLANGTASGLISETVTLSQRENSLMSQSSSGSSSVSDESKNNHFIV</sequence>
<dbReference type="SUPFAM" id="SSF81321">
    <property type="entry name" value="Family A G protein-coupled receptor-like"/>
    <property type="match status" value="1"/>
</dbReference>
<feature type="transmembrane region" description="Helical" evidence="6">
    <location>
        <begin position="316"/>
        <end position="338"/>
    </location>
</feature>
<keyword evidence="9" id="KW-1185">Reference proteome</keyword>
<feature type="transmembrane region" description="Helical" evidence="6">
    <location>
        <begin position="128"/>
        <end position="150"/>
    </location>
</feature>
<dbReference type="InterPro" id="IPR017452">
    <property type="entry name" value="GPCR_Rhodpsn_7TM"/>
</dbReference>
<dbReference type="Proteomes" id="UP001201812">
    <property type="component" value="Unassembled WGS sequence"/>
</dbReference>
<evidence type="ECO:0000313" key="8">
    <source>
        <dbReference type="EMBL" id="KAI1695430.1"/>
    </source>
</evidence>
<feature type="compositionally biased region" description="Basic and acidic residues" evidence="5">
    <location>
        <begin position="513"/>
        <end position="522"/>
    </location>
</feature>
<dbReference type="InterPro" id="IPR053326">
    <property type="entry name" value="GPCR1-like"/>
</dbReference>
<dbReference type="PANTHER" id="PTHR47632">
    <property type="entry name" value="FMRFAMIDE PEPTIDE RECEPTOR FAMILY-RELATED"/>
    <property type="match status" value="1"/>
</dbReference>
<gene>
    <name evidence="8" type="ORF">DdX_19580</name>
</gene>
<name>A0AAD4MJ76_9BILA</name>
<feature type="transmembrane region" description="Helical" evidence="6">
    <location>
        <begin position="91"/>
        <end position="116"/>
    </location>
</feature>
<dbReference type="Gene3D" id="1.20.1070.10">
    <property type="entry name" value="Rhodopsin 7-helix transmembrane proteins"/>
    <property type="match status" value="1"/>
</dbReference>
<keyword evidence="2 6" id="KW-0812">Transmembrane</keyword>
<dbReference type="InterPro" id="IPR000276">
    <property type="entry name" value="GPCR_Rhodpsn"/>
</dbReference>
<reference evidence="8" key="1">
    <citation type="submission" date="2022-01" db="EMBL/GenBank/DDBJ databases">
        <title>Genome Sequence Resource for Two Populations of Ditylenchus destructor, the Migratory Endoparasitic Phytonematode.</title>
        <authorList>
            <person name="Zhang H."/>
            <person name="Lin R."/>
            <person name="Xie B."/>
        </authorList>
    </citation>
    <scope>NUCLEOTIDE SEQUENCE</scope>
    <source>
        <strain evidence="8">BazhouSP</strain>
    </source>
</reference>
<evidence type="ECO:0000256" key="5">
    <source>
        <dbReference type="SAM" id="MobiDB-lite"/>
    </source>
</evidence>
<dbReference type="PANTHER" id="PTHR47632:SF3">
    <property type="entry name" value="G-PROTEIN COUPLED RECEPTORS FAMILY 1 PROFILE DOMAIN-CONTAINING PROTEIN"/>
    <property type="match status" value="1"/>
</dbReference>
<feature type="transmembrane region" description="Helical" evidence="6">
    <location>
        <begin position="170"/>
        <end position="195"/>
    </location>
</feature>
<feature type="region of interest" description="Disordered" evidence="5">
    <location>
        <begin position="497"/>
        <end position="522"/>
    </location>
</feature>
<comment type="subcellular location">
    <subcellularLocation>
        <location evidence="1">Membrane</location>
    </subcellularLocation>
</comment>
<dbReference type="GO" id="GO:0004930">
    <property type="term" value="F:G protein-coupled receptor activity"/>
    <property type="evidence" value="ECO:0007669"/>
    <property type="project" value="InterPro"/>
</dbReference>
<evidence type="ECO:0000256" key="6">
    <source>
        <dbReference type="SAM" id="Phobius"/>
    </source>
</evidence>
<feature type="transmembrane region" description="Helical" evidence="6">
    <location>
        <begin position="350"/>
        <end position="373"/>
    </location>
</feature>